<comment type="subcellular location">
    <subcellularLocation>
        <location evidence="1">Nucleus</location>
    </subcellularLocation>
</comment>
<dbReference type="InterPro" id="IPR036864">
    <property type="entry name" value="Zn2-C6_fun-type_DNA-bd_sf"/>
</dbReference>
<dbReference type="PROSITE" id="PS50048">
    <property type="entry name" value="ZN2_CY6_FUNGAL_2"/>
    <property type="match status" value="1"/>
</dbReference>
<sequence>MPKAASPSQAPKQTFHPHASVLKRNQVCYDHSLLLSDLPNHHLFRVQACHKCRKRKLKCDAKRPCTTCERSHRYQVAHAPAGSELPPHPDCTYDEVTETDSSDPFENPKARFERLESRINELETLLHEKDKAQASQQANHFVSSQQQHGAQQGPNMLLATNEVPSAYTSSTPNINTFNSGATISVDPTFAFQQFQSGTALDNLAGVASLIGTAGMPSPASRLESLTAASGSPTAVNETSSGSASSETHSPDHCLDILYSAWPKNLPGPLLLRHLVDAFFIYHPDANRMFHQPTFLSTLTLPPTHPNFPITALLHAICAVGSMYTAELPRPLNPTSPEFSPYDIFPDKYKAREGIEESFSESQAKFAKMSLDAAMDESKELFQNVQALILLSWWLWYNAKWAEAFLTTSHALRYSLPCALNVCRPFHAIAEVLRPSSLLPPPRNAVEGEVRRNVFWIGYALERVHGTGNAWAMTIDDQDIAQLLPLRRDQFDQGVLVAPIERQFSHDADVLLTHPEDQTDPFILYVKSAMLLSRVKNFNLRFRSRHHAGDPAATVPPESKIRTDAKDDTRATPAFIELDRLVTLFKASIPGHLRNPVSEQVDPHLFSAWSAAHLAEILLHEPHAVVGQSTCTSSCKILSASRQILDMVYIISSTSYDLPLLGLSPIICWFMAGRVLVRFLRVAIDCNSEEMCNTLRQEVNFLQSVIFRVGQQIPLAHRYGKMLHDFVVQICGAQYDTTTTLSVEQGQGYHAIAGGNM</sequence>
<dbReference type="InterPro" id="IPR050815">
    <property type="entry name" value="TF_fung"/>
</dbReference>
<evidence type="ECO:0000256" key="4">
    <source>
        <dbReference type="ARBA" id="ARBA00023163"/>
    </source>
</evidence>
<evidence type="ECO:0000256" key="1">
    <source>
        <dbReference type="ARBA" id="ARBA00004123"/>
    </source>
</evidence>
<keyword evidence="9" id="KW-1185">Reference proteome</keyword>
<dbReference type="GO" id="GO:0005634">
    <property type="term" value="C:nucleus"/>
    <property type="evidence" value="ECO:0007669"/>
    <property type="project" value="UniProtKB-SubCell"/>
</dbReference>
<evidence type="ECO:0000256" key="3">
    <source>
        <dbReference type="ARBA" id="ARBA00023015"/>
    </source>
</evidence>
<dbReference type="GO" id="GO:0003677">
    <property type="term" value="F:DNA binding"/>
    <property type="evidence" value="ECO:0007669"/>
    <property type="project" value="InterPro"/>
</dbReference>
<dbReference type="GO" id="GO:0008270">
    <property type="term" value="F:zinc ion binding"/>
    <property type="evidence" value="ECO:0007669"/>
    <property type="project" value="InterPro"/>
</dbReference>
<dbReference type="InterPro" id="IPR001138">
    <property type="entry name" value="Zn2Cys6_DnaBD"/>
</dbReference>
<dbReference type="InterPro" id="IPR007219">
    <property type="entry name" value="XnlR_reg_dom"/>
</dbReference>
<dbReference type="OrthoDB" id="39175at2759"/>
<dbReference type="EMBL" id="KB467831">
    <property type="protein sequence ID" value="PCH33848.1"/>
    <property type="molecule type" value="Genomic_DNA"/>
</dbReference>
<feature type="compositionally biased region" description="Low complexity" evidence="6">
    <location>
        <begin position="237"/>
        <end position="247"/>
    </location>
</feature>
<gene>
    <name evidence="8" type="ORF">WOLCODRAFT_94323</name>
</gene>
<keyword evidence="2" id="KW-0479">Metal-binding</keyword>
<name>A0A2H3J882_WOLCO</name>
<organism evidence="8 9">
    <name type="scientific">Wolfiporia cocos (strain MD-104)</name>
    <name type="common">Brown rot fungus</name>
    <dbReference type="NCBI Taxonomy" id="742152"/>
    <lineage>
        <taxon>Eukaryota</taxon>
        <taxon>Fungi</taxon>
        <taxon>Dikarya</taxon>
        <taxon>Basidiomycota</taxon>
        <taxon>Agaricomycotina</taxon>
        <taxon>Agaricomycetes</taxon>
        <taxon>Polyporales</taxon>
        <taxon>Phaeolaceae</taxon>
        <taxon>Wolfiporia</taxon>
    </lineage>
</organism>
<dbReference type="STRING" id="742152.A0A2H3J882"/>
<feature type="compositionally biased region" description="Polar residues" evidence="6">
    <location>
        <begin position="226"/>
        <end position="236"/>
    </location>
</feature>
<proteinExistence type="predicted"/>
<protein>
    <recommendedName>
        <fullName evidence="7">Zn(2)-C6 fungal-type domain-containing protein</fullName>
    </recommendedName>
</protein>
<evidence type="ECO:0000256" key="2">
    <source>
        <dbReference type="ARBA" id="ARBA00022723"/>
    </source>
</evidence>
<dbReference type="PANTHER" id="PTHR47338">
    <property type="entry name" value="ZN(II)2CYS6 TRANSCRIPTION FACTOR (EUROFUNG)-RELATED"/>
    <property type="match status" value="1"/>
</dbReference>
<feature type="domain" description="Zn(2)-C6 fungal-type" evidence="7">
    <location>
        <begin position="48"/>
        <end position="93"/>
    </location>
</feature>
<dbReference type="Pfam" id="PF00172">
    <property type="entry name" value="Zn_clus"/>
    <property type="match status" value="1"/>
</dbReference>
<keyword evidence="3" id="KW-0805">Transcription regulation</keyword>
<keyword evidence="4" id="KW-0804">Transcription</keyword>
<reference evidence="8 9" key="1">
    <citation type="journal article" date="2012" name="Science">
        <title>The Paleozoic origin of enzymatic lignin decomposition reconstructed from 31 fungal genomes.</title>
        <authorList>
            <person name="Floudas D."/>
            <person name="Binder M."/>
            <person name="Riley R."/>
            <person name="Barry K."/>
            <person name="Blanchette R.A."/>
            <person name="Henrissat B."/>
            <person name="Martinez A.T."/>
            <person name="Otillar R."/>
            <person name="Spatafora J.W."/>
            <person name="Yadav J.S."/>
            <person name="Aerts A."/>
            <person name="Benoit I."/>
            <person name="Boyd A."/>
            <person name="Carlson A."/>
            <person name="Copeland A."/>
            <person name="Coutinho P.M."/>
            <person name="de Vries R.P."/>
            <person name="Ferreira P."/>
            <person name="Findley K."/>
            <person name="Foster B."/>
            <person name="Gaskell J."/>
            <person name="Glotzer D."/>
            <person name="Gorecki P."/>
            <person name="Heitman J."/>
            <person name="Hesse C."/>
            <person name="Hori C."/>
            <person name="Igarashi K."/>
            <person name="Jurgens J.A."/>
            <person name="Kallen N."/>
            <person name="Kersten P."/>
            <person name="Kohler A."/>
            <person name="Kuees U."/>
            <person name="Kumar T.K.A."/>
            <person name="Kuo A."/>
            <person name="LaButti K."/>
            <person name="Larrondo L.F."/>
            <person name="Lindquist E."/>
            <person name="Ling A."/>
            <person name="Lombard V."/>
            <person name="Lucas S."/>
            <person name="Lundell T."/>
            <person name="Martin R."/>
            <person name="McLaughlin D.J."/>
            <person name="Morgenstern I."/>
            <person name="Morin E."/>
            <person name="Murat C."/>
            <person name="Nagy L.G."/>
            <person name="Nolan M."/>
            <person name="Ohm R.A."/>
            <person name="Patyshakuliyeva A."/>
            <person name="Rokas A."/>
            <person name="Ruiz-Duenas F.J."/>
            <person name="Sabat G."/>
            <person name="Salamov A."/>
            <person name="Samejima M."/>
            <person name="Schmutz J."/>
            <person name="Slot J.C."/>
            <person name="St John F."/>
            <person name="Stenlid J."/>
            <person name="Sun H."/>
            <person name="Sun S."/>
            <person name="Syed K."/>
            <person name="Tsang A."/>
            <person name="Wiebenga A."/>
            <person name="Young D."/>
            <person name="Pisabarro A."/>
            <person name="Eastwood D.C."/>
            <person name="Martin F."/>
            <person name="Cullen D."/>
            <person name="Grigoriev I.V."/>
            <person name="Hibbett D.S."/>
        </authorList>
    </citation>
    <scope>NUCLEOTIDE SEQUENCE [LARGE SCALE GENOMIC DNA]</scope>
    <source>
        <strain evidence="8 9">MD-104</strain>
    </source>
</reference>
<evidence type="ECO:0000313" key="9">
    <source>
        <dbReference type="Proteomes" id="UP000218811"/>
    </source>
</evidence>
<dbReference type="Pfam" id="PF04082">
    <property type="entry name" value="Fungal_trans"/>
    <property type="match status" value="1"/>
</dbReference>
<dbReference type="AlphaFoldDB" id="A0A2H3J882"/>
<dbReference type="CDD" id="cd12148">
    <property type="entry name" value="fungal_TF_MHR"/>
    <property type="match status" value="1"/>
</dbReference>
<dbReference type="SUPFAM" id="SSF57701">
    <property type="entry name" value="Zn2/Cys6 DNA-binding domain"/>
    <property type="match status" value="1"/>
</dbReference>
<evidence type="ECO:0000256" key="5">
    <source>
        <dbReference type="ARBA" id="ARBA00023242"/>
    </source>
</evidence>
<evidence type="ECO:0000313" key="8">
    <source>
        <dbReference type="EMBL" id="PCH33848.1"/>
    </source>
</evidence>
<keyword evidence="5" id="KW-0539">Nucleus</keyword>
<dbReference type="Gene3D" id="4.10.240.10">
    <property type="entry name" value="Zn(2)-C6 fungal-type DNA-binding domain"/>
    <property type="match status" value="1"/>
</dbReference>
<dbReference type="Proteomes" id="UP000218811">
    <property type="component" value="Unassembled WGS sequence"/>
</dbReference>
<dbReference type="CDD" id="cd00067">
    <property type="entry name" value="GAL4"/>
    <property type="match status" value="1"/>
</dbReference>
<dbReference type="GO" id="GO:0006351">
    <property type="term" value="P:DNA-templated transcription"/>
    <property type="evidence" value="ECO:0007669"/>
    <property type="project" value="InterPro"/>
</dbReference>
<accession>A0A2H3J882</accession>
<dbReference type="GO" id="GO:0000981">
    <property type="term" value="F:DNA-binding transcription factor activity, RNA polymerase II-specific"/>
    <property type="evidence" value="ECO:0007669"/>
    <property type="project" value="InterPro"/>
</dbReference>
<evidence type="ECO:0000259" key="7">
    <source>
        <dbReference type="PROSITE" id="PS50048"/>
    </source>
</evidence>
<dbReference type="OMA" id="ISVAHCQ"/>
<dbReference type="PANTHER" id="PTHR47338:SF29">
    <property type="entry name" value="ZN(2)-C6 FUNGAL-TYPE DOMAIN-CONTAINING PROTEIN"/>
    <property type="match status" value="1"/>
</dbReference>
<evidence type="ECO:0000256" key="6">
    <source>
        <dbReference type="SAM" id="MobiDB-lite"/>
    </source>
</evidence>
<feature type="region of interest" description="Disordered" evidence="6">
    <location>
        <begin position="225"/>
        <end position="248"/>
    </location>
</feature>